<evidence type="ECO:0000256" key="2">
    <source>
        <dbReference type="ARBA" id="ARBA00022448"/>
    </source>
</evidence>
<feature type="chain" id="PRO_5045450830" evidence="8">
    <location>
        <begin position="23"/>
        <end position="575"/>
    </location>
</feature>
<keyword evidence="3" id="KW-1134">Transmembrane beta strand</keyword>
<protein>
    <submittedName>
        <fullName evidence="9">TonB-dependent receptor</fullName>
    </submittedName>
</protein>
<evidence type="ECO:0000256" key="5">
    <source>
        <dbReference type="ARBA" id="ARBA00022729"/>
    </source>
</evidence>
<keyword evidence="4" id="KW-0812">Transmembrane</keyword>
<dbReference type="Gene3D" id="2.40.170.20">
    <property type="entry name" value="TonB-dependent receptor, beta-barrel domain"/>
    <property type="match status" value="1"/>
</dbReference>
<dbReference type="EMBL" id="JAWHTF010000001">
    <property type="protein sequence ID" value="MDU8885375.1"/>
    <property type="molecule type" value="Genomic_DNA"/>
</dbReference>
<accession>A0ABU3U5I2</accession>
<evidence type="ECO:0000256" key="6">
    <source>
        <dbReference type="ARBA" id="ARBA00023136"/>
    </source>
</evidence>
<keyword evidence="2" id="KW-0813">Transport</keyword>
<keyword evidence="9" id="KW-0675">Receptor</keyword>
<evidence type="ECO:0000256" key="7">
    <source>
        <dbReference type="ARBA" id="ARBA00023237"/>
    </source>
</evidence>
<dbReference type="InterPro" id="IPR039426">
    <property type="entry name" value="TonB-dep_rcpt-like"/>
</dbReference>
<dbReference type="Proteomes" id="UP001268651">
    <property type="component" value="Unassembled WGS sequence"/>
</dbReference>
<dbReference type="InterPro" id="IPR036942">
    <property type="entry name" value="Beta-barrel_TonB_sf"/>
</dbReference>
<comment type="caution">
    <text evidence="9">The sequence shown here is derived from an EMBL/GenBank/DDBJ whole genome shotgun (WGS) entry which is preliminary data.</text>
</comment>
<dbReference type="RefSeq" id="WP_316661239.1">
    <property type="nucleotide sequence ID" value="NZ_JAWHTF010000001.1"/>
</dbReference>
<feature type="signal peptide" evidence="8">
    <location>
        <begin position="1"/>
        <end position="22"/>
    </location>
</feature>
<sequence length="575" mass="65426">MRKQLNILTGFIGILCSCFMFAQERDNDTINTDVINVVKPYTPTISDAFKVKETATIDDKETSIKKDVKYNIFSFPVASTFTPAKGKAAVVEKAPSAKLYDNYMTLGVGTYTTFLGELYLNHAINRTESVGGYISHHSSAGGIDNILLDDNFYNSKINANYSKTLRDLTWNFEAGFQQQRYNWYGLPQPLFDDTTADMVDPEHSFYGFHLGSDISFNDTHFNSGSVLFRHFGDNQGSGENRFVLKSEVDVPINGEEISTEIKFEYLKGHFDRNYISEDELKYGNFQVGLSPTYQIKQDDLTVNLGVSFYYLNDTEGGRNKFYIYPNFTGSYRLVNDVLIAYGGIQGGLVQNTYHGFASENPFVSPTLFLMPTDQQYDAFVGLKGKVSNNMSYNFKGKYIAERNKAMFINNDITSGTEDYMYGNSFGIVYDDVDTFSIAGEINVDVSRNFKLVLKAEYFSYNVKGDNEAWNLPDVQASLFMDYQIDEHWFTGANLFYVGERKDQFFYNDIMFPSTPQTIVLESYFDANVHLGYHINDKISVFAKANNLADKQYERWQNFPTQGLQLLAGATFKFDF</sequence>
<keyword evidence="6" id="KW-0472">Membrane</keyword>
<dbReference type="PROSITE" id="PS51257">
    <property type="entry name" value="PROKAR_LIPOPROTEIN"/>
    <property type="match status" value="1"/>
</dbReference>
<evidence type="ECO:0000256" key="4">
    <source>
        <dbReference type="ARBA" id="ARBA00022692"/>
    </source>
</evidence>
<evidence type="ECO:0000313" key="9">
    <source>
        <dbReference type="EMBL" id="MDU8885375.1"/>
    </source>
</evidence>
<dbReference type="SUPFAM" id="SSF56935">
    <property type="entry name" value="Porins"/>
    <property type="match status" value="1"/>
</dbReference>
<organism evidence="9 10">
    <name type="scientific">Gilvirhabdus luticola</name>
    <dbReference type="NCBI Taxonomy" id="3079858"/>
    <lineage>
        <taxon>Bacteria</taxon>
        <taxon>Pseudomonadati</taxon>
        <taxon>Bacteroidota</taxon>
        <taxon>Flavobacteriia</taxon>
        <taxon>Flavobacteriales</taxon>
        <taxon>Flavobacteriaceae</taxon>
        <taxon>Gilvirhabdus</taxon>
    </lineage>
</organism>
<evidence type="ECO:0000256" key="3">
    <source>
        <dbReference type="ARBA" id="ARBA00022452"/>
    </source>
</evidence>
<gene>
    <name evidence="9" type="ORF">RXV94_04325</name>
</gene>
<evidence type="ECO:0000256" key="1">
    <source>
        <dbReference type="ARBA" id="ARBA00004571"/>
    </source>
</evidence>
<keyword evidence="7" id="KW-0998">Cell outer membrane</keyword>
<reference evidence="9 10" key="1">
    <citation type="submission" date="2023-10" db="EMBL/GenBank/DDBJ databases">
        <title>Marimonas sp. nov. isolated from tidal mud flat.</title>
        <authorList>
            <person name="Jaincy N.J."/>
            <person name="Srinivasan S."/>
            <person name="Lee S.-S."/>
        </authorList>
    </citation>
    <scope>NUCLEOTIDE SEQUENCE [LARGE SCALE GENOMIC DNA]</scope>
    <source>
        <strain evidence="9 10">MJ-SS3</strain>
    </source>
</reference>
<proteinExistence type="predicted"/>
<keyword evidence="5 8" id="KW-0732">Signal</keyword>
<name>A0ABU3U5I2_9FLAO</name>
<dbReference type="PANTHER" id="PTHR30069">
    <property type="entry name" value="TONB-DEPENDENT OUTER MEMBRANE RECEPTOR"/>
    <property type="match status" value="1"/>
</dbReference>
<keyword evidence="10" id="KW-1185">Reference proteome</keyword>
<dbReference type="PANTHER" id="PTHR30069:SF29">
    <property type="entry name" value="HEMOGLOBIN AND HEMOGLOBIN-HAPTOGLOBIN-BINDING PROTEIN 1-RELATED"/>
    <property type="match status" value="1"/>
</dbReference>
<evidence type="ECO:0000256" key="8">
    <source>
        <dbReference type="SAM" id="SignalP"/>
    </source>
</evidence>
<evidence type="ECO:0000313" key="10">
    <source>
        <dbReference type="Proteomes" id="UP001268651"/>
    </source>
</evidence>
<comment type="subcellular location">
    <subcellularLocation>
        <location evidence="1">Cell outer membrane</location>
        <topology evidence="1">Multi-pass membrane protein</topology>
    </subcellularLocation>
</comment>